<keyword evidence="1" id="KW-0472">Membrane</keyword>
<dbReference type="OrthoDB" id="263324at2"/>
<dbReference type="PANTHER" id="PTHR30093:SF2">
    <property type="entry name" value="TYPE II SECRETION SYSTEM PROTEIN H"/>
    <property type="match status" value="1"/>
</dbReference>
<dbReference type="KEGG" id="fgi:OP10G_4364"/>
<evidence type="ECO:0008006" key="4">
    <source>
        <dbReference type="Google" id="ProtNLM"/>
    </source>
</evidence>
<organism evidence="2 3">
    <name type="scientific">Fimbriimonas ginsengisoli Gsoil 348</name>
    <dbReference type="NCBI Taxonomy" id="661478"/>
    <lineage>
        <taxon>Bacteria</taxon>
        <taxon>Bacillati</taxon>
        <taxon>Armatimonadota</taxon>
        <taxon>Fimbriimonadia</taxon>
        <taxon>Fimbriimonadales</taxon>
        <taxon>Fimbriimonadaceae</taxon>
        <taxon>Fimbriimonas</taxon>
    </lineage>
</organism>
<keyword evidence="3" id="KW-1185">Reference proteome</keyword>
<evidence type="ECO:0000313" key="2">
    <source>
        <dbReference type="EMBL" id="AIE87732.1"/>
    </source>
</evidence>
<dbReference type="Pfam" id="PF07963">
    <property type="entry name" value="N_methyl"/>
    <property type="match status" value="1"/>
</dbReference>
<dbReference type="PANTHER" id="PTHR30093">
    <property type="entry name" value="GENERAL SECRETION PATHWAY PROTEIN G"/>
    <property type="match status" value="1"/>
</dbReference>
<name>A0A068NWJ0_FIMGI</name>
<dbReference type="AlphaFoldDB" id="A0A068NWJ0"/>
<keyword evidence="1" id="KW-1133">Transmembrane helix</keyword>
<dbReference type="NCBIfam" id="TIGR02532">
    <property type="entry name" value="IV_pilin_GFxxxE"/>
    <property type="match status" value="1"/>
</dbReference>
<dbReference type="SUPFAM" id="SSF54523">
    <property type="entry name" value="Pili subunits"/>
    <property type="match status" value="1"/>
</dbReference>
<proteinExistence type="predicted"/>
<gene>
    <name evidence="2" type="ORF">OP10G_4364</name>
</gene>
<reference evidence="2 3" key="1">
    <citation type="journal article" date="2014" name="PLoS ONE">
        <title>The first complete genome sequence of the class fimbriimonadia in the phylum armatimonadetes.</title>
        <authorList>
            <person name="Hu Z.Y."/>
            <person name="Wang Y.Z."/>
            <person name="Im W.T."/>
            <person name="Wang S.Y."/>
            <person name="Zhao G.P."/>
            <person name="Zheng H.J."/>
            <person name="Quan Z.X."/>
        </authorList>
    </citation>
    <scope>NUCLEOTIDE SEQUENCE [LARGE SCALE GENOMIC DNA]</scope>
    <source>
        <strain evidence="2">Gsoil 348</strain>
    </source>
</reference>
<dbReference type="InterPro" id="IPR045584">
    <property type="entry name" value="Pilin-like"/>
</dbReference>
<sequence length="312" mass="33238">MQSKLISPRSSGAFTLIELLVVIAIIAILAAILFPVFAQAKAAAKKINSLSNQKQIGVGIQLYAGDNDDILPETGWDGPCSRPTETHDGTSASVNDAFWSGVYAFPLAIQPYEKNLQIVADAADPDKGVWGKEGSFCYEAQLLAFGVPGAYSGIRSVPGAMTKVFPVSYAGNYFVARAYDVPRGTTTAKGRSMTEIASPANVFFSADVGSARLASGGSFAGWYIAPGYGNNGNGTGRWERGARHLGGRNWTFTDGHAKFAKDPAFTVNGATVPQRQVMWDYQQRGIYTFPETDSAGYCPKGAACSTLSGRTW</sequence>
<dbReference type="Gene3D" id="3.30.700.10">
    <property type="entry name" value="Glycoprotein, Type 4 Pilin"/>
    <property type="match status" value="1"/>
</dbReference>
<feature type="transmembrane region" description="Helical" evidence="1">
    <location>
        <begin position="12"/>
        <end position="38"/>
    </location>
</feature>
<evidence type="ECO:0000256" key="1">
    <source>
        <dbReference type="SAM" id="Phobius"/>
    </source>
</evidence>
<evidence type="ECO:0000313" key="3">
    <source>
        <dbReference type="Proteomes" id="UP000027982"/>
    </source>
</evidence>
<dbReference type="eggNOG" id="COG4969">
    <property type="taxonomic scope" value="Bacteria"/>
</dbReference>
<dbReference type="Proteomes" id="UP000027982">
    <property type="component" value="Chromosome"/>
</dbReference>
<keyword evidence="1" id="KW-0812">Transmembrane</keyword>
<accession>A0A068NWJ0</accession>
<dbReference type="InterPro" id="IPR012902">
    <property type="entry name" value="N_methyl_site"/>
</dbReference>
<protein>
    <recommendedName>
        <fullName evidence="4">Prepilin-type N-terminal cleavage/methylation domain-containing protein</fullName>
    </recommendedName>
</protein>
<dbReference type="RefSeq" id="WP_025228385.1">
    <property type="nucleotide sequence ID" value="NZ_CP007139.1"/>
</dbReference>
<dbReference type="HOGENOM" id="CLU_041661_1_1_0"/>
<dbReference type="EMBL" id="CP007139">
    <property type="protein sequence ID" value="AIE87732.1"/>
    <property type="molecule type" value="Genomic_DNA"/>
</dbReference>
<dbReference type="STRING" id="661478.OP10G_4364"/>